<evidence type="ECO:0000313" key="2">
    <source>
        <dbReference type="EMBL" id="KAG1819257.1"/>
    </source>
</evidence>
<proteinExistence type="predicted"/>
<evidence type="ECO:0000256" key="1">
    <source>
        <dbReference type="SAM" id="MobiDB-lite"/>
    </source>
</evidence>
<dbReference type="AlphaFoldDB" id="A0A9P7JFG5"/>
<feature type="compositionally biased region" description="Basic and acidic residues" evidence="1">
    <location>
        <begin position="33"/>
        <end position="69"/>
    </location>
</feature>
<dbReference type="EMBL" id="JABBWG010000010">
    <property type="protein sequence ID" value="KAG1819257.1"/>
    <property type="molecule type" value="Genomic_DNA"/>
</dbReference>
<accession>A0A9P7JFG5</accession>
<protein>
    <submittedName>
        <fullName evidence="2">Uncharacterized protein</fullName>
    </submittedName>
</protein>
<feature type="region of interest" description="Disordered" evidence="1">
    <location>
        <begin position="30"/>
        <end position="74"/>
    </location>
</feature>
<sequence>MMEAARRVRDAGEEWTRMRREARVACGGILGDGLDKGKGKEVQVAEGEEKRGATEELEGAERKKARAEESQYPLGVYEPHTGLVHYRADTQPTRCHWEQIGQRKMLRGTKAGNGAWALAWVDTHIELPTPEEADPYAQTRAEILEAVRETC</sequence>
<gene>
    <name evidence="2" type="ORF">BJ212DRAFT_1345058</name>
</gene>
<dbReference type="RefSeq" id="XP_041194934.1">
    <property type="nucleotide sequence ID" value="XM_041335285.1"/>
</dbReference>
<dbReference type="GeneID" id="64629302"/>
<organism evidence="2 3">
    <name type="scientific">Suillus subaureus</name>
    <dbReference type="NCBI Taxonomy" id="48587"/>
    <lineage>
        <taxon>Eukaryota</taxon>
        <taxon>Fungi</taxon>
        <taxon>Dikarya</taxon>
        <taxon>Basidiomycota</taxon>
        <taxon>Agaricomycotina</taxon>
        <taxon>Agaricomycetes</taxon>
        <taxon>Agaricomycetidae</taxon>
        <taxon>Boletales</taxon>
        <taxon>Suillineae</taxon>
        <taxon>Suillaceae</taxon>
        <taxon>Suillus</taxon>
    </lineage>
</organism>
<keyword evidence="3" id="KW-1185">Reference proteome</keyword>
<dbReference type="OrthoDB" id="3049230at2759"/>
<name>A0A9P7JFG5_9AGAM</name>
<dbReference type="Proteomes" id="UP000807769">
    <property type="component" value="Unassembled WGS sequence"/>
</dbReference>
<comment type="caution">
    <text evidence="2">The sequence shown here is derived from an EMBL/GenBank/DDBJ whole genome shotgun (WGS) entry which is preliminary data.</text>
</comment>
<evidence type="ECO:0000313" key="3">
    <source>
        <dbReference type="Proteomes" id="UP000807769"/>
    </source>
</evidence>
<reference evidence="2" key="1">
    <citation type="journal article" date="2020" name="New Phytol.">
        <title>Comparative genomics reveals dynamic genome evolution in host specialist ectomycorrhizal fungi.</title>
        <authorList>
            <person name="Lofgren L.A."/>
            <person name="Nguyen N.H."/>
            <person name="Vilgalys R."/>
            <person name="Ruytinx J."/>
            <person name="Liao H.L."/>
            <person name="Branco S."/>
            <person name="Kuo A."/>
            <person name="LaButti K."/>
            <person name="Lipzen A."/>
            <person name="Andreopoulos W."/>
            <person name="Pangilinan J."/>
            <person name="Riley R."/>
            <person name="Hundley H."/>
            <person name="Na H."/>
            <person name="Barry K."/>
            <person name="Grigoriev I.V."/>
            <person name="Stajich J.E."/>
            <person name="Kennedy P.G."/>
        </authorList>
    </citation>
    <scope>NUCLEOTIDE SEQUENCE</scope>
    <source>
        <strain evidence="2">MN1</strain>
    </source>
</reference>